<dbReference type="EMBL" id="JARZAK010000011">
    <property type="protein sequence ID" value="MDY7259354.1"/>
    <property type="molecule type" value="Genomic_DNA"/>
</dbReference>
<dbReference type="Pfam" id="PF06321">
    <property type="entry name" value="P_gingi_FimA"/>
    <property type="match status" value="1"/>
</dbReference>
<evidence type="ECO:0000256" key="1">
    <source>
        <dbReference type="ARBA" id="ARBA00004561"/>
    </source>
</evidence>
<feature type="signal peptide" evidence="5">
    <location>
        <begin position="1"/>
        <end position="17"/>
    </location>
</feature>
<protein>
    <submittedName>
        <fullName evidence="7">Fimbrial protein</fullName>
    </submittedName>
</protein>
<feature type="domain" description="Major fimbrial subunit protein N-terminal" evidence="6">
    <location>
        <begin position="35"/>
        <end position="178"/>
    </location>
</feature>
<sequence>MKVKSLFLSMCAIAALASCSQSDDVALTGGDAPEAKVILKLEGDGVNATRAAGTEEAATEPGAAIKNVTVFFFNQTGFIVGKPQFKAVSDPSKKIPITTTTDAAEVVVIANLGDKTADGTFDGIASLSQLQALDFSSIATDGAGKVTVNQSKDNLYSSGMGEITFNDNEGTASVQLHFVAARIKTVKIAWTADQNYAATEKALKDDNTKWFTIKKVYMMTAQTNSPLIPATTGTWKGFVPQNYAFAGGVAWGAAPWTWTDNNIGEPKQTDDYLALAADLVESTSNTNQIDNALASKSWYLFENSSASSHPTGLVIEVLWRSKEQSTDVNDLLPKYFTMYFGESGTSGTAQPLLEAGKTYTMTLSLKGSFKPGGNAGGGGDDPTKPSVDASVEVTVDAAKWTTAEITKDFQ</sequence>
<evidence type="ECO:0000256" key="4">
    <source>
        <dbReference type="ARBA" id="ARBA00023263"/>
    </source>
</evidence>
<dbReference type="Proteomes" id="UP001292913">
    <property type="component" value="Unassembled WGS sequence"/>
</dbReference>
<keyword evidence="8" id="KW-1185">Reference proteome</keyword>
<dbReference type="Pfam" id="PF21514">
    <property type="entry name" value="FimA-like_C"/>
    <property type="match status" value="1"/>
</dbReference>
<comment type="subcellular location">
    <subcellularLocation>
        <location evidence="1">Fimbrium</location>
    </subcellularLocation>
</comment>
<comment type="caution">
    <text evidence="7">The sequence shown here is derived from an EMBL/GenBank/DDBJ whole genome shotgun (WGS) entry which is preliminary data.</text>
</comment>
<name>A0ABU5HTL7_9BACE</name>
<keyword evidence="4" id="KW-0281">Fimbrium</keyword>
<keyword evidence="3 5" id="KW-0732">Signal</keyword>
<evidence type="ECO:0000256" key="5">
    <source>
        <dbReference type="SAM" id="SignalP"/>
    </source>
</evidence>
<dbReference type="RefSeq" id="WP_322019655.1">
    <property type="nucleotide sequence ID" value="NZ_JARZAK010000011.1"/>
</dbReference>
<evidence type="ECO:0000313" key="7">
    <source>
        <dbReference type="EMBL" id="MDY7259354.1"/>
    </source>
</evidence>
<proteinExistence type="inferred from homology"/>
<dbReference type="Gene3D" id="2.60.40.2580">
    <property type="match status" value="1"/>
</dbReference>
<dbReference type="Gene3D" id="2.60.40.3690">
    <property type="match status" value="1"/>
</dbReference>
<dbReference type="PROSITE" id="PS51257">
    <property type="entry name" value="PROKAR_LIPOPROTEIN"/>
    <property type="match status" value="1"/>
</dbReference>
<gene>
    <name evidence="7" type="ORF">QHG74_16715</name>
</gene>
<comment type="similarity">
    <text evidence="2">Belongs to the bacteroidetes fimbrillin superfamily. FimA/Mfa1 family.</text>
</comment>
<accession>A0ABU5HTL7</accession>
<dbReference type="InterPro" id="IPR029141">
    <property type="entry name" value="FimA_N"/>
</dbReference>
<evidence type="ECO:0000256" key="3">
    <source>
        <dbReference type="ARBA" id="ARBA00022729"/>
    </source>
</evidence>
<reference evidence="7 8" key="1">
    <citation type="submission" date="2023-04" db="EMBL/GenBank/DDBJ databases">
        <title>Bacteroides pacosi sp. nov., isolated from the fecal material of an alpaca.</title>
        <authorList>
            <person name="Miller S."/>
            <person name="Hendry M."/>
            <person name="King J."/>
            <person name="Sankaranarayanan K."/>
            <person name="Lawson P.A."/>
        </authorList>
    </citation>
    <scope>NUCLEOTIDE SEQUENCE [LARGE SCALE GENOMIC DNA]</scope>
    <source>
        <strain evidence="7 8">A2-P53</strain>
    </source>
</reference>
<feature type="chain" id="PRO_5046079837" evidence="5">
    <location>
        <begin position="18"/>
        <end position="410"/>
    </location>
</feature>
<evidence type="ECO:0000259" key="6">
    <source>
        <dbReference type="Pfam" id="PF06321"/>
    </source>
</evidence>
<evidence type="ECO:0000256" key="2">
    <source>
        <dbReference type="ARBA" id="ARBA00006011"/>
    </source>
</evidence>
<organism evidence="7 8">
    <name type="scientific">Bacteroides vicugnae</name>
    <dbReference type="NCBI Taxonomy" id="3037989"/>
    <lineage>
        <taxon>Bacteria</taxon>
        <taxon>Pseudomonadati</taxon>
        <taxon>Bacteroidota</taxon>
        <taxon>Bacteroidia</taxon>
        <taxon>Bacteroidales</taxon>
        <taxon>Bacteroidaceae</taxon>
        <taxon>Bacteroides</taxon>
    </lineage>
</organism>
<evidence type="ECO:0000313" key="8">
    <source>
        <dbReference type="Proteomes" id="UP001292913"/>
    </source>
</evidence>